<gene>
    <name evidence="2" type="ORF">H4R34_003293</name>
</gene>
<dbReference type="AlphaFoldDB" id="A0A9W8EDA5"/>
<protein>
    <submittedName>
        <fullName evidence="2">Uncharacterized protein</fullName>
    </submittedName>
</protein>
<reference evidence="2" key="1">
    <citation type="submission" date="2022-07" db="EMBL/GenBank/DDBJ databases">
        <title>Phylogenomic reconstructions and comparative analyses of Kickxellomycotina fungi.</title>
        <authorList>
            <person name="Reynolds N.K."/>
            <person name="Stajich J.E."/>
            <person name="Barry K."/>
            <person name="Grigoriev I.V."/>
            <person name="Crous P."/>
            <person name="Smith M.E."/>
        </authorList>
    </citation>
    <scope>NUCLEOTIDE SEQUENCE</scope>
    <source>
        <strain evidence="2">RSA 567</strain>
    </source>
</reference>
<feature type="compositionally biased region" description="Low complexity" evidence="1">
    <location>
        <begin position="159"/>
        <end position="176"/>
    </location>
</feature>
<name>A0A9W8EDA5_9FUNG</name>
<evidence type="ECO:0000313" key="2">
    <source>
        <dbReference type="EMBL" id="KAJ1978206.1"/>
    </source>
</evidence>
<evidence type="ECO:0000256" key="1">
    <source>
        <dbReference type="SAM" id="MobiDB-lite"/>
    </source>
</evidence>
<dbReference type="OrthoDB" id="10588404at2759"/>
<feature type="region of interest" description="Disordered" evidence="1">
    <location>
        <begin position="256"/>
        <end position="287"/>
    </location>
</feature>
<sequence>MATSIYAKFAVEGVTKGLKSLETPSPSNEKINTVPLARLWYPVIDDLLSTLVINDQVDAAKLLAEWIQAQLKSGLSPMSPTYLLKEVPLPPGVALPLNVHRTLDDLFKPAPLPPGIVLPPQQPESPPTLPQSPDPQPPWQLLPAAEVPSSRPAGGFSTGSGTTQSSSESSPRSPTSARYYGHDPWSEHHRLLELLFKRAVWAYKLGRQEMQKALLDQITCENLRNQVFRDECIALKNTGALPSVYQVSLETSQDAIAGSSSNSNDGSATQSASTTATDQDMVPQNPDMYDFPSNYQILFSGTRVTQISKPDAPVNLQKDEPPVSEDENNYTN</sequence>
<dbReference type="EMBL" id="JANBQB010000291">
    <property type="protein sequence ID" value="KAJ1978206.1"/>
    <property type="molecule type" value="Genomic_DNA"/>
</dbReference>
<feature type="compositionally biased region" description="Acidic residues" evidence="1">
    <location>
        <begin position="322"/>
        <end position="332"/>
    </location>
</feature>
<feature type="region of interest" description="Disordered" evidence="1">
    <location>
        <begin position="112"/>
        <end position="177"/>
    </location>
</feature>
<feature type="compositionally biased region" description="Low complexity" evidence="1">
    <location>
        <begin position="256"/>
        <end position="280"/>
    </location>
</feature>
<accession>A0A9W8EDA5</accession>
<evidence type="ECO:0000313" key="3">
    <source>
        <dbReference type="Proteomes" id="UP001151582"/>
    </source>
</evidence>
<feature type="compositionally biased region" description="Pro residues" evidence="1">
    <location>
        <begin position="112"/>
        <end position="140"/>
    </location>
</feature>
<keyword evidence="3" id="KW-1185">Reference proteome</keyword>
<organism evidence="2 3">
    <name type="scientific">Dimargaris verticillata</name>
    <dbReference type="NCBI Taxonomy" id="2761393"/>
    <lineage>
        <taxon>Eukaryota</taxon>
        <taxon>Fungi</taxon>
        <taxon>Fungi incertae sedis</taxon>
        <taxon>Zoopagomycota</taxon>
        <taxon>Kickxellomycotina</taxon>
        <taxon>Dimargaritomycetes</taxon>
        <taxon>Dimargaritales</taxon>
        <taxon>Dimargaritaceae</taxon>
        <taxon>Dimargaris</taxon>
    </lineage>
</organism>
<comment type="caution">
    <text evidence="2">The sequence shown here is derived from an EMBL/GenBank/DDBJ whole genome shotgun (WGS) entry which is preliminary data.</text>
</comment>
<proteinExistence type="predicted"/>
<dbReference type="Proteomes" id="UP001151582">
    <property type="component" value="Unassembled WGS sequence"/>
</dbReference>
<feature type="region of interest" description="Disordered" evidence="1">
    <location>
        <begin position="308"/>
        <end position="332"/>
    </location>
</feature>